<gene>
    <name evidence="2" type="ORF">A4U43_C09F4510</name>
</gene>
<name>A0A5P1E731_ASPOF</name>
<organism evidence="2 3">
    <name type="scientific">Asparagus officinalis</name>
    <name type="common">Garden asparagus</name>
    <dbReference type="NCBI Taxonomy" id="4686"/>
    <lineage>
        <taxon>Eukaryota</taxon>
        <taxon>Viridiplantae</taxon>
        <taxon>Streptophyta</taxon>
        <taxon>Embryophyta</taxon>
        <taxon>Tracheophyta</taxon>
        <taxon>Spermatophyta</taxon>
        <taxon>Magnoliopsida</taxon>
        <taxon>Liliopsida</taxon>
        <taxon>Asparagales</taxon>
        <taxon>Asparagaceae</taxon>
        <taxon>Asparagoideae</taxon>
        <taxon>Asparagus</taxon>
    </lineage>
</organism>
<proteinExistence type="predicted"/>
<feature type="region of interest" description="Disordered" evidence="1">
    <location>
        <begin position="19"/>
        <end position="39"/>
    </location>
</feature>
<reference evidence="3" key="1">
    <citation type="journal article" date="2017" name="Nat. Commun.">
        <title>The asparagus genome sheds light on the origin and evolution of a young Y chromosome.</title>
        <authorList>
            <person name="Harkess A."/>
            <person name="Zhou J."/>
            <person name="Xu C."/>
            <person name="Bowers J.E."/>
            <person name="Van der Hulst R."/>
            <person name="Ayyampalayam S."/>
            <person name="Mercati F."/>
            <person name="Riccardi P."/>
            <person name="McKain M.R."/>
            <person name="Kakrana A."/>
            <person name="Tang H."/>
            <person name="Ray J."/>
            <person name="Groenendijk J."/>
            <person name="Arikit S."/>
            <person name="Mathioni S.M."/>
            <person name="Nakano M."/>
            <person name="Shan H."/>
            <person name="Telgmann-Rauber A."/>
            <person name="Kanno A."/>
            <person name="Yue Z."/>
            <person name="Chen H."/>
            <person name="Li W."/>
            <person name="Chen Y."/>
            <person name="Xu X."/>
            <person name="Zhang Y."/>
            <person name="Luo S."/>
            <person name="Chen H."/>
            <person name="Gao J."/>
            <person name="Mao Z."/>
            <person name="Pires J.C."/>
            <person name="Luo M."/>
            <person name="Kudrna D."/>
            <person name="Wing R.A."/>
            <person name="Meyers B.C."/>
            <person name="Yi K."/>
            <person name="Kong H."/>
            <person name="Lavrijsen P."/>
            <person name="Sunseri F."/>
            <person name="Falavigna A."/>
            <person name="Ye Y."/>
            <person name="Leebens-Mack J.H."/>
            <person name="Chen G."/>
        </authorList>
    </citation>
    <scope>NUCLEOTIDE SEQUENCE [LARGE SCALE GENOMIC DNA]</scope>
    <source>
        <strain evidence="3">cv. DH0086</strain>
    </source>
</reference>
<dbReference type="Gramene" id="ONK57823">
    <property type="protein sequence ID" value="ONK57823"/>
    <property type="gene ID" value="A4U43_C09F4510"/>
</dbReference>
<dbReference type="EMBL" id="CM007389">
    <property type="protein sequence ID" value="ONK57823.1"/>
    <property type="molecule type" value="Genomic_DNA"/>
</dbReference>
<dbReference type="AlphaFoldDB" id="A0A5P1E731"/>
<keyword evidence="3" id="KW-1185">Reference proteome</keyword>
<protein>
    <submittedName>
        <fullName evidence="2">Uncharacterized protein</fullName>
    </submittedName>
</protein>
<evidence type="ECO:0000313" key="3">
    <source>
        <dbReference type="Proteomes" id="UP000243459"/>
    </source>
</evidence>
<dbReference type="Proteomes" id="UP000243459">
    <property type="component" value="Chromosome 9"/>
</dbReference>
<evidence type="ECO:0000313" key="2">
    <source>
        <dbReference type="EMBL" id="ONK57823.1"/>
    </source>
</evidence>
<accession>A0A5P1E731</accession>
<feature type="compositionally biased region" description="Low complexity" evidence="1">
    <location>
        <begin position="19"/>
        <end position="31"/>
    </location>
</feature>
<sequence length="120" mass="12766">MLHHRDSYIWRRIICQSGKSSSSDQSIGSAGDLEEGEGGNLNGSGSMNFVRRLAAVQGGAAVLGVSGSVAKLGRWRGAAGGAAGEVRERWNRRRLWRAEEGVVQGAEAEVMVLMVLEAGR</sequence>
<evidence type="ECO:0000256" key="1">
    <source>
        <dbReference type="SAM" id="MobiDB-lite"/>
    </source>
</evidence>